<feature type="compositionally biased region" description="Polar residues" evidence="1">
    <location>
        <begin position="149"/>
        <end position="160"/>
    </location>
</feature>
<reference evidence="2 3" key="1">
    <citation type="journal article" date="2020" name="ISME J.">
        <title>Uncovering the hidden diversity of litter-decomposition mechanisms in mushroom-forming fungi.</title>
        <authorList>
            <person name="Floudas D."/>
            <person name="Bentzer J."/>
            <person name="Ahren D."/>
            <person name="Johansson T."/>
            <person name="Persson P."/>
            <person name="Tunlid A."/>
        </authorList>
    </citation>
    <scope>NUCLEOTIDE SEQUENCE [LARGE SCALE GENOMIC DNA]</scope>
    <source>
        <strain evidence="2 3">CBS 661.87</strain>
    </source>
</reference>
<name>A0A8H5HE60_9AGAR</name>
<keyword evidence="3" id="KW-1185">Reference proteome</keyword>
<feature type="region of interest" description="Disordered" evidence="1">
    <location>
        <begin position="145"/>
        <end position="177"/>
    </location>
</feature>
<accession>A0A8H5HE60</accession>
<dbReference type="EMBL" id="JAACJP010000010">
    <property type="protein sequence ID" value="KAF5381657.1"/>
    <property type="molecule type" value="Genomic_DNA"/>
</dbReference>
<feature type="region of interest" description="Disordered" evidence="1">
    <location>
        <begin position="1"/>
        <end position="41"/>
    </location>
</feature>
<sequence length="419" mass="48207">MRPVENGFSPSSQNSEKESAEIDSDSDEGEEKVVAHPKHTRSEVSRETYLEAWRATMRDYQAKQEWFNRHGKPCDRCQRSETKCVLQPQSFKPVDPLTCTLCKEHKQRCSNNVEFGIHSLARSLRLPQLWVRERAVVDRWHTVKRNGRETPSSTEVTTTHEPPRRSSDNPSSSSLFAVRSERDKFARELESQSRECDRLSGLLEESRASKQKILERSRVAQKFFDRYGNEDIPALLAERKARSEKVERLLKEKSELAKRLSDSERVRQVLQRSLEAKAVLRAETADEQCNTEVWRARAVNQRRVLNQLEQERLVLRADVSHAQSYLAGLLHLTKLPTEDLQRLVDASDAVRRALEKDAVAPTRLERQHNGKGPINIRDDAPKHQGTGEICGPSGLRRKRSRSREDLDGGSRSNHQRQRL</sequence>
<evidence type="ECO:0000256" key="1">
    <source>
        <dbReference type="SAM" id="MobiDB-lite"/>
    </source>
</evidence>
<comment type="caution">
    <text evidence="2">The sequence shown here is derived from an EMBL/GenBank/DDBJ whole genome shotgun (WGS) entry which is preliminary data.</text>
</comment>
<protein>
    <submittedName>
        <fullName evidence="2">Uncharacterized protein</fullName>
    </submittedName>
</protein>
<gene>
    <name evidence="2" type="ORF">D9615_005553</name>
</gene>
<proteinExistence type="predicted"/>
<feature type="region of interest" description="Disordered" evidence="1">
    <location>
        <begin position="360"/>
        <end position="419"/>
    </location>
</feature>
<dbReference type="Proteomes" id="UP000565441">
    <property type="component" value="Unassembled WGS sequence"/>
</dbReference>
<dbReference type="AlphaFoldDB" id="A0A8H5HE60"/>
<evidence type="ECO:0000313" key="2">
    <source>
        <dbReference type="EMBL" id="KAF5381657.1"/>
    </source>
</evidence>
<evidence type="ECO:0000313" key="3">
    <source>
        <dbReference type="Proteomes" id="UP000565441"/>
    </source>
</evidence>
<organism evidence="2 3">
    <name type="scientific">Tricholomella constricta</name>
    <dbReference type="NCBI Taxonomy" id="117010"/>
    <lineage>
        <taxon>Eukaryota</taxon>
        <taxon>Fungi</taxon>
        <taxon>Dikarya</taxon>
        <taxon>Basidiomycota</taxon>
        <taxon>Agaricomycotina</taxon>
        <taxon>Agaricomycetes</taxon>
        <taxon>Agaricomycetidae</taxon>
        <taxon>Agaricales</taxon>
        <taxon>Tricholomatineae</taxon>
        <taxon>Lyophyllaceae</taxon>
        <taxon>Tricholomella</taxon>
    </lineage>
</organism>
<feature type="compositionally biased region" description="Acidic residues" evidence="1">
    <location>
        <begin position="21"/>
        <end position="30"/>
    </location>
</feature>